<organism evidence="1 2">
    <name type="scientific">Solanum commersonii</name>
    <name type="common">Commerson's wild potato</name>
    <name type="synonym">Commerson's nightshade</name>
    <dbReference type="NCBI Taxonomy" id="4109"/>
    <lineage>
        <taxon>Eukaryota</taxon>
        <taxon>Viridiplantae</taxon>
        <taxon>Streptophyta</taxon>
        <taxon>Embryophyta</taxon>
        <taxon>Tracheophyta</taxon>
        <taxon>Spermatophyta</taxon>
        <taxon>Magnoliopsida</taxon>
        <taxon>eudicotyledons</taxon>
        <taxon>Gunneridae</taxon>
        <taxon>Pentapetalae</taxon>
        <taxon>asterids</taxon>
        <taxon>lamiids</taxon>
        <taxon>Solanales</taxon>
        <taxon>Solanaceae</taxon>
        <taxon>Solanoideae</taxon>
        <taxon>Solaneae</taxon>
        <taxon>Solanum</taxon>
    </lineage>
</organism>
<accession>A0A9J5XUH3</accession>
<evidence type="ECO:0000313" key="2">
    <source>
        <dbReference type="Proteomes" id="UP000824120"/>
    </source>
</evidence>
<reference evidence="1 2" key="1">
    <citation type="submission" date="2020-09" db="EMBL/GenBank/DDBJ databases">
        <title>De no assembly of potato wild relative species, Solanum commersonii.</title>
        <authorList>
            <person name="Cho K."/>
        </authorList>
    </citation>
    <scope>NUCLEOTIDE SEQUENCE [LARGE SCALE GENOMIC DNA]</scope>
    <source>
        <strain evidence="1">LZ3.2</strain>
        <tissue evidence="1">Leaf</tissue>
    </source>
</reference>
<proteinExistence type="predicted"/>
<dbReference type="Proteomes" id="UP000824120">
    <property type="component" value="Chromosome 8"/>
</dbReference>
<dbReference type="AlphaFoldDB" id="A0A9J5XUH3"/>
<dbReference type="PANTHER" id="PTHR33116">
    <property type="entry name" value="REVERSE TRANSCRIPTASE ZINC-BINDING DOMAIN-CONTAINING PROTEIN-RELATED-RELATED"/>
    <property type="match status" value="1"/>
</dbReference>
<comment type="caution">
    <text evidence="1">The sequence shown here is derived from an EMBL/GenBank/DDBJ whole genome shotgun (WGS) entry which is preliminary data.</text>
</comment>
<protein>
    <recommendedName>
        <fullName evidence="3">Reverse transcriptase</fullName>
    </recommendedName>
</protein>
<dbReference type="OrthoDB" id="1303235at2759"/>
<dbReference type="PANTHER" id="PTHR33116:SF84">
    <property type="entry name" value="RNA-DIRECTED DNA POLYMERASE"/>
    <property type="match status" value="1"/>
</dbReference>
<evidence type="ECO:0000313" key="1">
    <source>
        <dbReference type="EMBL" id="KAG5591485.1"/>
    </source>
</evidence>
<evidence type="ECO:0008006" key="3">
    <source>
        <dbReference type="Google" id="ProtNLM"/>
    </source>
</evidence>
<gene>
    <name evidence="1" type="ORF">H5410_041999</name>
</gene>
<name>A0A9J5XUH3_SOLCO</name>
<dbReference type="EMBL" id="JACXVP010000008">
    <property type="protein sequence ID" value="KAG5591485.1"/>
    <property type="molecule type" value="Genomic_DNA"/>
</dbReference>
<sequence length="324" mass="38021">MWSLAPEFKTKVQENWEKRSEGRHMFKVVGKLNRLRKVLKTLNRNRFSEMETRADLAMEKLRQCQDRIQLNPLNMDLYMEENKLSQEARLLEKAKFQFLRQKSKMQWLKEGDQNTKFFHNYLKARRSNNRIFTIKDTNGVQHTSIDNVKSCRKHVCSDIIQQGTLVNEAQRDELTREFTKEEVKQALWAIDGNKSPGLDGYGSKFFKNCWGIVGEDVTKGILEYFQNGEMLRWKLTAVDCEMLVDKLVSKIQIWGTRNLSYAGITQLLNSVLLHIHTYWSSIFLLPKKVLRNTTTICRNFLWSGQGNTLKSPLIAWKEVCMSKK</sequence>
<keyword evidence="2" id="KW-1185">Reference proteome</keyword>